<dbReference type="EMBL" id="CP063458">
    <property type="protein sequence ID" value="QOV91389.1"/>
    <property type="molecule type" value="Genomic_DNA"/>
</dbReference>
<evidence type="ECO:0000313" key="3">
    <source>
        <dbReference type="Proteomes" id="UP000593765"/>
    </source>
</evidence>
<proteinExistence type="predicted"/>
<dbReference type="RefSeq" id="WP_206294644.1">
    <property type="nucleotide sequence ID" value="NZ_CP063458.1"/>
</dbReference>
<accession>A0A7M2X139</accession>
<keyword evidence="3" id="KW-1185">Reference proteome</keyword>
<organism evidence="2 3">
    <name type="scientific">Humisphaera borealis</name>
    <dbReference type="NCBI Taxonomy" id="2807512"/>
    <lineage>
        <taxon>Bacteria</taxon>
        <taxon>Pseudomonadati</taxon>
        <taxon>Planctomycetota</taxon>
        <taxon>Phycisphaerae</taxon>
        <taxon>Tepidisphaerales</taxon>
        <taxon>Tepidisphaeraceae</taxon>
        <taxon>Humisphaera</taxon>
    </lineage>
</organism>
<dbReference type="AlphaFoldDB" id="A0A7M2X139"/>
<gene>
    <name evidence="2" type="ORF">IPV69_08560</name>
</gene>
<evidence type="ECO:0000313" key="2">
    <source>
        <dbReference type="EMBL" id="QOV91389.1"/>
    </source>
</evidence>
<dbReference type="Proteomes" id="UP000593765">
    <property type="component" value="Chromosome"/>
</dbReference>
<reference evidence="2 3" key="1">
    <citation type="submission" date="2020-10" db="EMBL/GenBank/DDBJ databases">
        <title>Wide distribution of Phycisphaera-like planctomycetes from WD2101 soil group in peatlands and genome analysis of the first cultivated representative.</title>
        <authorList>
            <person name="Dedysh S.N."/>
            <person name="Beletsky A.V."/>
            <person name="Ivanova A."/>
            <person name="Kulichevskaya I.S."/>
            <person name="Suzina N.E."/>
            <person name="Philippov D.A."/>
            <person name="Rakitin A.L."/>
            <person name="Mardanov A.V."/>
            <person name="Ravin N.V."/>
        </authorList>
    </citation>
    <scope>NUCLEOTIDE SEQUENCE [LARGE SCALE GENOMIC DNA]</scope>
    <source>
        <strain evidence="2 3">M1803</strain>
    </source>
</reference>
<feature type="signal peptide" evidence="1">
    <location>
        <begin position="1"/>
        <end position="26"/>
    </location>
</feature>
<evidence type="ECO:0000256" key="1">
    <source>
        <dbReference type="SAM" id="SignalP"/>
    </source>
</evidence>
<name>A0A7M2X139_9BACT</name>
<evidence type="ECO:0008006" key="4">
    <source>
        <dbReference type="Google" id="ProtNLM"/>
    </source>
</evidence>
<feature type="chain" id="PRO_5034222259" description="DUF1559 domain-containing protein" evidence="1">
    <location>
        <begin position="27"/>
        <end position="727"/>
    </location>
</feature>
<sequence>MIRSTSHRAFALILLATNLLPLPANAQADAAKPEGFAAHFHRDDTSVIVVEDPLPHLRTLLNSQTLKKVLTDGALGKLLARSGDAPDPAEGWQWVNNNRRWIPQQLAIGMSDNGIGDLDHLLRLLTAFELLQAVDVGNKDDAKFRAEAGLLRKTIAEELPLTQLPRMRVYVRFRDAEDAGALLELARLQVNDLPKDDIPPGVSFEAKGNALTARLVLADVLRAKNIDVEELLTDIDVVHADDGADAIRKAVNAVQSFKAEITLEQVGSGLLLTVGPTTAGGPAGLPADFVNLPDAVGKPDATTLLWGRWTATRLKSAAAAWLTTHEKWKASYAYSLAGDTALGGEPVIDALHDLALRIRKFADAGSMRIWIDDKSAAMHLAMQEEPKPAAADLAGSALARLLPADVDGFSVSTDTSLGEVVSDWVQQVEGRMASQTLKADLRGNDADLAHKVEQNYYTHFAGLRELIHRTALDKFEPGYAMLFGTKGKVDRLEASFELNARPQRVSGRDLPTPEMAIIGRPKGGEAAMREHVEKVYSAMIRGIRSSSRPDALANQPLPPVDAKAVMVDHGLGVPTWTFEAASLAKASGEAKLRVDIKGDLQPHFFFADGMVVFSSSPRLSKSILEAQSGKAKRLTLPEDGDGPLITIGRQTGESFATTIEHLKAWYLVLTNNADAGDEHRDAAGAFDAIAALSRTITKIEWTTVQPTGERRQITEGVLIFGDGRDGK</sequence>
<protein>
    <recommendedName>
        <fullName evidence="4">DUF1559 domain-containing protein</fullName>
    </recommendedName>
</protein>
<dbReference type="KEGG" id="hbs:IPV69_08560"/>
<keyword evidence="1" id="KW-0732">Signal</keyword>